<reference evidence="6 7" key="1">
    <citation type="submission" date="2016-12" db="EMBL/GenBank/DDBJ databases">
        <title>The draft genome sequence of Actinophytocola xinjiangensis.</title>
        <authorList>
            <person name="Wang W."/>
            <person name="Yuan L."/>
        </authorList>
    </citation>
    <scope>NUCLEOTIDE SEQUENCE [LARGE SCALE GENOMIC DNA]</scope>
    <source>
        <strain evidence="6 7">CGMCC 4.4663</strain>
    </source>
</reference>
<dbReference type="Gene3D" id="3.40.190.10">
    <property type="entry name" value="Periplasmic binding protein-like II"/>
    <property type="match status" value="4"/>
</dbReference>
<dbReference type="GO" id="GO:0003700">
    <property type="term" value="F:DNA-binding transcription factor activity"/>
    <property type="evidence" value="ECO:0007669"/>
    <property type="project" value="InterPro"/>
</dbReference>
<dbReference type="SUPFAM" id="SSF53850">
    <property type="entry name" value="Periplasmic binding protein-like II"/>
    <property type="match status" value="1"/>
</dbReference>
<feature type="domain" description="HTH lysR-type" evidence="5">
    <location>
        <begin position="1"/>
        <end position="58"/>
    </location>
</feature>
<keyword evidence="4" id="KW-0804">Transcription</keyword>
<organism evidence="6 7">
    <name type="scientific">Actinophytocola xinjiangensis</name>
    <dbReference type="NCBI Taxonomy" id="485602"/>
    <lineage>
        <taxon>Bacteria</taxon>
        <taxon>Bacillati</taxon>
        <taxon>Actinomycetota</taxon>
        <taxon>Actinomycetes</taxon>
        <taxon>Pseudonocardiales</taxon>
        <taxon>Pseudonocardiaceae</taxon>
    </lineage>
</organism>
<keyword evidence="2" id="KW-0805">Transcription regulation</keyword>
<dbReference type="Gene3D" id="1.10.10.10">
    <property type="entry name" value="Winged helix-like DNA-binding domain superfamily/Winged helix DNA-binding domain"/>
    <property type="match status" value="1"/>
</dbReference>
<evidence type="ECO:0000313" key="7">
    <source>
        <dbReference type="Proteomes" id="UP000185696"/>
    </source>
</evidence>
<dbReference type="InterPro" id="IPR005119">
    <property type="entry name" value="LysR_subst-bd"/>
</dbReference>
<dbReference type="GO" id="GO:0003677">
    <property type="term" value="F:DNA binding"/>
    <property type="evidence" value="ECO:0007669"/>
    <property type="project" value="UniProtKB-KW"/>
</dbReference>
<dbReference type="PROSITE" id="PS50931">
    <property type="entry name" value="HTH_LYSR"/>
    <property type="match status" value="1"/>
</dbReference>
<evidence type="ECO:0000256" key="3">
    <source>
        <dbReference type="ARBA" id="ARBA00023125"/>
    </source>
</evidence>
<dbReference type="GO" id="GO:0032993">
    <property type="term" value="C:protein-DNA complex"/>
    <property type="evidence" value="ECO:0007669"/>
    <property type="project" value="TreeGrafter"/>
</dbReference>
<dbReference type="InterPro" id="IPR036388">
    <property type="entry name" value="WH-like_DNA-bd_sf"/>
</dbReference>
<accession>A0A7Z0WIE0</accession>
<keyword evidence="7" id="KW-1185">Reference proteome</keyword>
<dbReference type="InterPro" id="IPR036390">
    <property type="entry name" value="WH_DNA-bd_sf"/>
</dbReference>
<dbReference type="PANTHER" id="PTHR30346:SF0">
    <property type="entry name" value="HCA OPERON TRANSCRIPTIONAL ACTIVATOR HCAR"/>
    <property type="match status" value="1"/>
</dbReference>
<gene>
    <name evidence="6" type="ORF">BLA60_24250</name>
</gene>
<proteinExistence type="inferred from homology"/>
<name>A0A7Z0WIE0_9PSEU</name>
<evidence type="ECO:0000256" key="1">
    <source>
        <dbReference type="ARBA" id="ARBA00009437"/>
    </source>
</evidence>
<dbReference type="AlphaFoldDB" id="A0A7Z0WIE0"/>
<dbReference type="Pfam" id="PF00126">
    <property type="entry name" value="HTH_1"/>
    <property type="match status" value="1"/>
</dbReference>
<keyword evidence="3" id="KW-0238">DNA-binding</keyword>
<dbReference type="PRINTS" id="PR00039">
    <property type="entry name" value="HTHLYSR"/>
</dbReference>
<comment type="caution">
    <text evidence="6">The sequence shown here is derived from an EMBL/GenBank/DDBJ whole genome shotgun (WGS) entry which is preliminary data.</text>
</comment>
<dbReference type="OrthoDB" id="4140098at2"/>
<sequence>MESRELGYFVAVAEELNFGRAAQRLGMAQPPLSRAIQRLERRLGVRLLDRTSRRVELTAAGETLLREGRKALTALTAAEQLTRRAGAPGLVLAVKPGGDGGILEKLLARCASEALDVQLRLCGIGEQEHLLRMGEADVALLHLPYDEPAGLATQVLLTDGEVVLLPASHRLADRESLSRADLAGEEVFTWTGECPSLGGPIRDTGQVTQLVSLGGTLAVLPASFVGHLPPGLATVPLADGDTSSVALAWREDSRSRTLAKLVLLASEVSPWN</sequence>
<protein>
    <recommendedName>
        <fullName evidence="5">HTH lysR-type domain-containing protein</fullName>
    </recommendedName>
</protein>
<dbReference type="CDD" id="cd08414">
    <property type="entry name" value="PBP2_LTTR_aromatics_like"/>
    <property type="match status" value="1"/>
</dbReference>
<dbReference type="InterPro" id="IPR000847">
    <property type="entry name" value="LysR_HTH_N"/>
</dbReference>
<evidence type="ECO:0000256" key="2">
    <source>
        <dbReference type="ARBA" id="ARBA00023015"/>
    </source>
</evidence>
<dbReference type="RefSeq" id="WP_075135292.1">
    <property type="nucleotide sequence ID" value="NZ_MSIF01000013.1"/>
</dbReference>
<dbReference type="SUPFAM" id="SSF46785">
    <property type="entry name" value="Winged helix' DNA-binding domain"/>
    <property type="match status" value="1"/>
</dbReference>
<dbReference type="FunFam" id="1.10.10.10:FF:000001">
    <property type="entry name" value="LysR family transcriptional regulator"/>
    <property type="match status" value="1"/>
</dbReference>
<comment type="similarity">
    <text evidence="1">Belongs to the LysR transcriptional regulatory family.</text>
</comment>
<dbReference type="PANTHER" id="PTHR30346">
    <property type="entry name" value="TRANSCRIPTIONAL DUAL REGULATOR HCAR-RELATED"/>
    <property type="match status" value="1"/>
</dbReference>
<dbReference type="Pfam" id="PF03466">
    <property type="entry name" value="LysR_substrate"/>
    <property type="match status" value="1"/>
</dbReference>
<evidence type="ECO:0000313" key="6">
    <source>
        <dbReference type="EMBL" id="OLF07988.1"/>
    </source>
</evidence>
<dbReference type="Proteomes" id="UP000185696">
    <property type="component" value="Unassembled WGS sequence"/>
</dbReference>
<evidence type="ECO:0000259" key="5">
    <source>
        <dbReference type="PROSITE" id="PS50931"/>
    </source>
</evidence>
<dbReference type="EMBL" id="MSIF01000013">
    <property type="protein sequence ID" value="OLF07988.1"/>
    <property type="molecule type" value="Genomic_DNA"/>
</dbReference>
<evidence type="ECO:0000256" key="4">
    <source>
        <dbReference type="ARBA" id="ARBA00023163"/>
    </source>
</evidence>